<dbReference type="Proteomes" id="UP000778578">
    <property type="component" value="Unassembled WGS sequence"/>
</dbReference>
<proteinExistence type="predicted"/>
<evidence type="ECO:0008006" key="3">
    <source>
        <dbReference type="Google" id="ProtNLM"/>
    </source>
</evidence>
<organism evidence="1 2">
    <name type="scientific">Actinacidiphila acidipaludis</name>
    <dbReference type="NCBI Taxonomy" id="2873382"/>
    <lineage>
        <taxon>Bacteria</taxon>
        <taxon>Bacillati</taxon>
        <taxon>Actinomycetota</taxon>
        <taxon>Actinomycetes</taxon>
        <taxon>Kitasatosporales</taxon>
        <taxon>Streptomycetaceae</taxon>
        <taxon>Actinacidiphila</taxon>
    </lineage>
</organism>
<name>A0ABS7QK98_9ACTN</name>
<accession>A0ABS7QK98</accession>
<keyword evidence="2" id="KW-1185">Reference proteome</keyword>
<dbReference type="SUPFAM" id="SSF81901">
    <property type="entry name" value="HCP-like"/>
    <property type="match status" value="1"/>
</dbReference>
<gene>
    <name evidence="1" type="ORF">K7862_31925</name>
</gene>
<protein>
    <recommendedName>
        <fullName evidence="3">Sel1 repeat family protein</fullName>
    </recommendedName>
</protein>
<dbReference type="SMART" id="SM00671">
    <property type="entry name" value="SEL1"/>
    <property type="match status" value="2"/>
</dbReference>
<evidence type="ECO:0000313" key="2">
    <source>
        <dbReference type="Proteomes" id="UP000778578"/>
    </source>
</evidence>
<sequence>MGRAAVLGDRLAAIDEDAEALSWYLHAAERGHVGSMFAAGCWYRDGLGTAPDPVQAVRWFLAMLDHGNGDGIHETIELLQRGGMTPEQIRAAGELAGRPSEAETFVAMATERGW</sequence>
<reference evidence="1 2" key="1">
    <citation type="submission" date="2021-08" db="EMBL/GenBank/DDBJ databases">
        <title>WGS of actinomycetes from Thailand.</title>
        <authorList>
            <person name="Thawai C."/>
        </authorList>
    </citation>
    <scope>NUCLEOTIDE SEQUENCE [LARGE SCALE GENOMIC DNA]</scope>
    <source>
        <strain evidence="1 2">PLK6-54</strain>
    </source>
</reference>
<evidence type="ECO:0000313" key="1">
    <source>
        <dbReference type="EMBL" id="MBY8882209.1"/>
    </source>
</evidence>
<dbReference type="InterPro" id="IPR006597">
    <property type="entry name" value="Sel1-like"/>
</dbReference>
<dbReference type="Gene3D" id="1.25.40.10">
    <property type="entry name" value="Tetratricopeptide repeat domain"/>
    <property type="match status" value="1"/>
</dbReference>
<dbReference type="Pfam" id="PF08238">
    <property type="entry name" value="Sel1"/>
    <property type="match status" value="2"/>
</dbReference>
<comment type="caution">
    <text evidence="1">The sequence shown here is derived from an EMBL/GenBank/DDBJ whole genome shotgun (WGS) entry which is preliminary data.</text>
</comment>
<dbReference type="EMBL" id="JAINZZ010000065">
    <property type="protein sequence ID" value="MBY8882209.1"/>
    <property type="molecule type" value="Genomic_DNA"/>
</dbReference>
<dbReference type="RefSeq" id="WP_222968405.1">
    <property type="nucleotide sequence ID" value="NZ_JAINZZ010000065.1"/>
</dbReference>
<dbReference type="InterPro" id="IPR011990">
    <property type="entry name" value="TPR-like_helical_dom_sf"/>
</dbReference>